<protein>
    <recommendedName>
        <fullName evidence="1">Galectin domain-containing protein</fullName>
    </recommendedName>
</protein>
<dbReference type="EMBL" id="GL988041">
    <property type="protein sequence ID" value="EGS22057.1"/>
    <property type="molecule type" value="Genomic_DNA"/>
</dbReference>
<dbReference type="GeneID" id="18257980"/>
<gene>
    <name evidence="2" type="ORF">CTHT_0039420</name>
</gene>
<dbReference type="SUPFAM" id="SSF49899">
    <property type="entry name" value="Concanavalin A-like lectins/glucanases"/>
    <property type="match status" value="1"/>
</dbReference>
<dbReference type="RefSeq" id="XP_006694353.1">
    <property type="nucleotide sequence ID" value="XM_006694290.1"/>
</dbReference>
<dbReference type="Gene3D" id="2.60.120.200">
    <property type="match status" value="1"/>
</dbReference>
<dbReference type="AlphaFoldDB" id="G0S499"/>
<dbReference type="Proteomes" id="UP000008066">
    <property type="component" value="Unassembled WGS sequence"/>
</dbReference>
<dbReference type="eggNOG" id="ENOG502SYUU">
    <property type="taxonomic scope" value="Eukaryota"/>
</dbReference>
<proteinExistence type="predicted"/>
<dbReference type="OrthoDB" id="167809at2759"/>
<keyword evidence="3" id="KW-1185">Reference proteome</keyword>
<evidence type="ECO:0000259" key="1">
    <source>
        <dbReference type="PROSITE" id="PS51304"/>
    </source>
</evidence>
<evidence type="ECO:0000313" key="3">
    <source>
        <dbReference type="Proteomes" id="UP000008066"/>
    </source>
</evidence>
<dbReference type="PROSITE" id="PS51304">
    <property type="entry name" value="GALECTIN"/>
    <property type="match status" value="1"/>
</dbReference>
<evidence type="ECO:0000313" key="2">
    <source>
        <dbReference type="EMBL" id="EGS22057.1"/>
    </source>
</evidence>
<dbReference type="SMR" id="G0S499"/>
<dbReference type="OMA" id="HLYNKRF"/>
<sequence>MVLQIVKVNPTATKLATPVQKDAIAIIRLSAQPGSENAIVFNSKTKNGQWQKEERITFAGRFTRRDPRIEVEDLGNGYQIKIDGATVHLYNKRFPTPVTGLFYLVEPDNIPLFGDTLAVEVHPNSNSLGFF</sequence>
<reference evidence="2 3" key="1">
    <citation type="journal article" date="2011" name="Cell">
        <title>Insight into structure and assembly of the nuclear pore complex by utilizing the genome of a eukaryotic thermophile.</title>
        <authorList>
            <person name="Amlacher S."/>
            <person name="Sarges P."/>
            <person name="Flemming D."/>
            <person name="van Noort V."/>
            <person name="Kunze R."/>
            <person name="Devos D.P."/>
            <person name="Arumugam M."/>
            <person name="Bork P."/>
            <person name="Hurt E."/>
        </authorList>
    </citation>
    <scope>NUCLEOTIDE SEQUENCE [LARGE SCALE GENOMIC DNA]</scope>
    <source>
        <strain evidence="3">DSM 1495 / CBS 144.50 / IMI 039719</strain>
    </source>
</reference>
<dbReference type="KEGG" id="cthr:CTHT_0039420"/>
<name>G0S499_CHATD</name>
<dbReference type="InterPro" id="IPR001079">
    <property type="entry name" value="Galectin_CRD"/>
</dbReference>
<dbReference type="InterPro" id="IPR013320">
    <property type="entry name" value="ConA-like_dom_sf"/>
</dbReference>
<feature type="domain" description="Galectin" evidence="1">
    <location>
        <begin position="1"/>
        <end position="122"/>
    </location>
</feature>
<dbReference type="HOGENOM" id="CLU_1927358_0_0_1"/>
<dbReference type="GO" id="GO:0030246">
    <property type="term" value="F:carbohydrate binding"/>
    <property type="evidence" value="ECO:0007669"/>
    <property type="project" value="InterPro"/>
</dbReference>
<organism evidence="3">
    <name type="scientific">Chaetomium thermophilum (strain DSM 1495 / CBS 144.50 / IMI 039719)</name>
    <name type="common">Thermochaetoides thermophila</name>
    <dbReference type="NCBI Taxonomy" id="759272"/>
    <lineage>
        <taxon>Eukaryota</taxon>
        <taxon>Fungi</taxon>
        <taxon>Dikarya</taxon>
        <taxon>Ascomycota</taxon>
        <taxon>Pezizomycotina</taxon>
        <taxon>Sordariomycetes</taxon>
        <taxon>Sordariomycetidae</taxon>
        <taxon>Sordariales</taxon>
        <taxon>Chaetomiaceae</taxon>
        <taxon>Thermochaetoides</taxon>
    </lineage>
</organism>
<accession>G0S499</accession>